<feature type="chain" id="PRO_5043035373" description="Apple domain-containing protein" evidence="1">
    <location>
        <begin position="23"/>
        <end position="178"/>
    </location>
</feature>
<keyword evidence="1" id="KW-0732">Signal</keyword>
<reference evidence="2" key="2">
    <citation type="submission" date="2023-05" db="EMBL/GenBank/DDBJ databases">
        <authorList>
            <consortium name="Lawrence Berkeley National Laboratory"/>
            <person name="Steindorff A."/>
            <person name="Hensen N."/>
            <person name="Bonometti L."/>
            <person name="Westerberg I."/>
            <person name="Brannstrom I.O."/>
            <person name="Guillou S."/>
            <person name="Cros-Aarteil S."/>
            <person name="Calhoun S."/>
            <person name="Haridas S."/>
            <person name="Kuo A."/>
            <person name="Mondo S."/>
            <person name="Pangilinan J."/>
            <person name="Riley R."/>
            <person name="Labutti K."/>
            <person name="Andreopoulos B."/>
            <person name="Lipzen A."/>
            <person name="Chen C."/>
            <person name="Yanf M."/>
            <person name="Daum C."/>
            <person name="Ng V."/>
            <person name="Clum A."/>
            <person name="Ohm R."/>
            <person name="Martin F."/>
            <person name="Silar P."/>
            <person name="Natvig D."/>
            <person name="Lalanne C."/>
            <person name="Gautier V."/>
            <person name="Ament-Velasquez S.L."/>
            <person name="Kruys A."/>
            <person name="Hutchinson M.I."/>
            <person name="Powell A.J."/>
            <person name="Barry K."/>
            <person name="Miller A.N."/>
            <person name="Grigoriev I.V."/>
            <person name="Debuchy R."/>
            <person name="Gladieux P."/>
            <person name="Thoren M.H."/>
            <person name="Johannesson H."/>
        </authorList>
    </citation>
    <scope>NUCLEOTIDE SEQUENCE</scope>
    <source>
        <strain evidence="2">CBS 123565</strain>
    </source>
</reference>
<organism evidence="2 3">
    <name type="scientific">Trichocladium antarcticum</name>
    <dbReference type="NCBI Taxonomy" id="1450529"/>
    <lineage>
        <taxon>Eukaryota</taxon>
        <taxon>Fungi</taxon>
        <taxon>Dikarya</taxon>
        <taxon>Ascomycota</taxon>
        <taxon>Pezizomycotina</taxon>
        <taxon>Sordariomycetes</taxon>
        <taxon>Sordariomycetidae</taxon>
        <taxon>Sordariales</taxon>
        <taxon>Chaetomiaceae</taxon>
        <taxon>Trichocladium</taxon>
    </lineage>
</organism>
<comment type="caution">
    <text evidence="2">The sequence shown here is derived from an EMBL/GenBank/DDBJ whole genome shotgun (WGS) entry which is preliminary data.</text>
</comment>
<evidence type="ECO:0000256" key="1">
    <source>
        <dbReference type="SAM" id="SignalP"/>
    </source>
</evidence>
<dbReference type="EMBL" id="MU853401">
    <property type="protein sequence ID" value="KAK4138544.1"/>
    <property type="molecule type" value="Genomic_DNA"/>
</dbReference>
<sequence>MAVIGKFASLLLWAAFALMAIAAPARDGTLTEISHHRFGATATRAVMASTCTDGMSAARQNPSSYPINDYTVVTPDEDWPSYMIKHEWYGEHFVSGPHYMAFTHESDPFGPFKCQYTCNAADNCNSYFAWYENVGTNDEHFNCVLFDAVTPQSVFVETHGTIATGAYNKICDHPEPSA</sequence>
<protein>
    <recommendedName>
        <fullName evidence="4">Apple domain-containing protein</fullName>
    </recommendedName>
</protein>
<evidence type="ECO:0000313" key="2">
    <source>
        <dbReference type="EMBL" id="KAK4138544.1"/>
    </source>
</evidence>
<accession>A0AAN6UTC1</accession>
<evidence type="ECO:0000313" key="3">
    <source>
        <dbReference type="Proteomes" id="UP001304895"/>
    </source>
</evidence>
<evidence type="ECO:0008006" key="4">
    <source>
        <dbReference type="Google" id="ProtNLM"/>
    </source>
</evidence>
<reference evidence="2" key="1">
    <citation type="journal article" date="2023" name="Mol. Phylogenet. Evol.">
        <title>Genome-scale phylogeny and comparative genomics of the fungal order Sordariales.</title>
        <authorList>
            <person name="Hensen N."/>
            <person name="Bonometti L."/>
            <person name="Westerberg I."/>
            <person name="Brannstrom I.O."/>
            <person name="Guillou S."/>
            <person name="Cros-Aarteil S."/>
            <person name="Calhoun S."/>
            <person name="Haridas S."/>
            <person name="Kuo A."/>
            <person name="Mondo S."/>
            <person name="Pangilinan J."/>
            <person name="Riley R."/>
            <person name="LaButti K."/>
            <person name="Andreopoulos B."/>
            <person name="Lipzen A."/>
            <person name="Chen C."/>
            <person name="Yan M."/>
            <person name="Daum C."/>
            <person name="Ng V."/>
            <person name="Clum A."/>
            <person name="Steindorff A."/>
            <person name="Ohm R.A."/>
            <person name="Martin F."/>
            <person name="Silar P."/>
            <person name="Natvig D.O."/>
            <person name="Lalanne C."/>
            <person name="Gautier V."/>
            <person name="Ament-Velasquez S.L."/>
            <person name="Kruys A."/>
            <person name="Hutchinson M.I."/>
            <person name="Powell A.J."/>
            <person name="Barry K."/>
            <person name="Miller A.N."/>
            <person name="Grigoriev I.V."/>
            <person name="Debuchy R."/>
            <person name="Gladieux P."/>
            <person name="Hiltunen Thoren M."/>
            <person name="Johannesson H."/>
        </authorList>
    </citation>
    <scope>NUCLEOTIDE SEQUENCE</scope>
    <source>
        <strain evidence="2">CBS 123565</strain>
    </source>
</reference>
<dbReference type="AlphaFoldDB" id="A0AAN6UTC1"/>
<feature type="signal peptide" evidence="1">
    <location>
        <begin position="1"/>
        <end position="22"/>
    </location>
</feature>
<proteinExistence type="predicted"/>
<keyword evidence="3" id="KW-1185">Reference proteome</keyword>
<dbReference type="Proteomes" id="UP001304895">
    <property type="component" value="Unassembled WGS sequence"/>
</dbReference>
<gene>
    <name evidence="2" type="ORF">BT67DRAFT_437875</name>
</gene>
<name>A0AAN6UTC1_9PEZI</name>